<evidence type="ECO:0000313" key="3">
    <source>
        <dbReference type="RefSeq" id="XP_027194948.1"/>
    </source>
</evidence>
<dbReference type="Pfam" id="PF07324">
    <property type="entry name" value="DGCR6"/>
    <property type="match status" value="1"/>
</dbReference>
<dbReference type="Proteomes" id="UP000515146">
    <property type="component" value="Unplaced"/>
</dbReference>
<evidence type="ECO:0000256" key="1">
    <source>
        <dbReference type="ARBA" id="ARBA00005939"/>
    </source>
</evidence>
<gene>
    <name evidence="3" type="primary">LOC113789591</name>
</gene>
<dbReference type="GeneID" id="113789591"/>
<proteinExistence type="inferred from homology"/>
<sequence>MSDSNPSYEYYFDRLKSMLDNDDNCSHLKKYIDDKLLSDLATSLLDQTVINILIMLRLQQVNHEYELMQQRDSMIAKVDAKRNNKIEQVEKKFSNGEITLFKRDELLKEMKKHYEEKILSIDTHILHCVDKNVREQQKTLMDAEIPGFHLTNNSRDIEIQTKLLNFIEKIINLSDESKLAIN</sequence>
<reference evidence="3" key="1">
    <citation type="submission" date="2025-08" db="UniProtKB">
        <authorList>
            <consortium name="RefSeq"/>
        </authorList>
    </citation>
    <scope>IDENTIFICATION</scope>
    <source>
        <strain evidence="3">Airmid</strain>
    </source>
</reference>
<keyword evidence="2" id="KW-1185">Reference proteome</keyword>
<protein>
    <submittedName>
        <fullName evidence="3">Uncharacterized protein LOC113789591</fullName>
    </submittedName>
</protein>
<dbReference type="KEGG" id="dpte:113789591"/>
<dbReference type="RefSeq" id="XP_027194948.1">
    <property type="nucleotide sequence ID" value="XM_027339147.1"/>
</dbReference>
<dbReference type="InParanoid" id="A0A6P6XQ53"/>
<name>A0A6P6XQ53_DERPT</name>
<dbReference type="AlphaFoldDB" id="A0A6P6XQ53"/>
<organism evidence="2 3">
    <name type="scientific">Dermatophagoides pteronyssinus</name>
    <name type="common">European house dust mite</name>
    <dbReference type="NCBI Taxonomy" id="6956"/>
    <lineage>
        <taxon>Eukaryota</taxon>
        <taxon>Metazoa</taxon>
        <taxon>Ecdysozoa</taxon>
        <taxon>Arthropoda</taxon>
        <taxon>Chelicerata</taxon>
        <taxon>Arachnida</taxon>
        <taxon>Acari</taxon>
        <taxon>Acariformes</taxon>
        <taxon>Sarcoptiformes</taxon>
        <taxon>Astigmata</taxon>
        <taxon>Psoroptidia</taxon>
        <taxon>Analgoidea</taxon>
        <taxon>Pyroglyphidae</taxon>
        <taxon>Dermatophagoidinae</taxon>
        <taxon>Dermatophagoides</taxon>
    </lineage>
</organism>
<evidence type="ECO:0000313" key="2">
    <source>
        <dbReference type="Proteomes" id="UP000515146"/>
    </source>
</evidence>
<comment type="similarity">
    <text evidence="1">Belongs to the gonadal family.</text>
</comment>
<dbReference type="FunCoup" id="A0A6P6XQ53">
    <property type="interactions" value="65"/>
</dbReference>
<accession>A0A6P6XQ53</accession>
<dbReference type="InterPro" id="IPR010849">
    <property type="entry name" value="Gonadal"/>
</dbReference>
<dbReference type="CTD" id="3772583"/>
<dbReference type="PANTHER" id="PTHR13054">
    <property type="entry name" value="DIGEORGE SYNDROME CRITICAL REGION 6 DGCR6 FAMILY MEMBER"/>
    <property type="match status" value="1"/>
</dbReference>
<dbReference type="PANTHER" id="PTHR13054:SF2">
    <property type="entry name" value="PROTEIN DGCR6"/>
    <property type="match status" value="1"/>
</dbReference>
<dbReference type="OMA" id="CVLNESI"/>
<dbReference type="OrthoDB" id="21617at2759"/>